<accession>A0ACB9BTH8</accession>
<name>A0ACB9BTH8_9ASTR</name>
<reference evidence="1 2" key="2">
    <citation type="journal article" date="2022" name="Mol. Ecol. Resour.">
        <title>The genomes of chicory, endive, great burdock and yacon provide insights into Asteraceae paleo-polyploidization history and plant inulin production.</title>
        <authorList>
            <person name="Fan W."/>
            <person name="Wang S."/>
            <person name="Wang H."/>
            <person name="Wang A."/>
            <person name="Jiang F."/>
            <person name="Liu H."/>
            <person name="Zhao H."/>
            <person name="Xu D."/>
            <person name="Zhang Y."/>
        </authorList>
    </citation>
    <scope>NUCLEOTIDE SEQUENCE [LARGE SCALE GENOMIC DNA]</scope>
    <source>
        <strain evidence="2">cv. Yunnan</strain>
        <tissue evidence="1">Leaves</tissue>
    </source>
</reference>
<protein>
    <submittedName>
        <fullName evidence="1">Uncharacterized protein</fullName>
    </submittedName>
</protein>
<reference evidence="2" key="1">
    <citation type="journal article" date="2022" name="Mol. Ecol. Resour.">
        <title>The genomes of chicory, endive, great burdock and yacon provide insights into Asteraceae palaeo-polyploidization history and plant inulin production.</title>
        <authorList>
            <person name="Fan W."/>
            <person name="Wang S."/>
            <person name="Wang H."/>
            <person name="Wang A."/>
            <person name="Jiang F."/>
            <person name="Liu H."/>
            <person name="Zhao H."/>
            <person name="Xu D."/>
            <person name="Zhang Y."/>
        </authorList>
    </citation>
    <scope>NUCLEOTIDE SEQUENCE [LARGE SCALE GENOMIC DNA]</scope>
    <source>
        <strain evidence="2">cv. Yunnan</strain>
    </source>
</reference>
<dbReference type="Proteomes" id="UP001056120">
    <property type="component" value="Linkage Group LG22"/>
</dbReference>
<dbReference type="EMBL" id="CM042039">
    <property type="protein sequence ID" value="KAI3725346.1"/>
    <property type="molecule type" value="Genomic_DNA"/>
</dbReference>
<proteinExistence type="predicted"/>
<comment type="caution">
    <text evidence="1">The sequence shown here is derived from an EMBL/GenBank/DDBJ whole genome shotgun (WGS) entry which is preliminary data.</text>
</comment>
<evidence type="ECO:0000313" key="1">
    <source>
        <dbReference type="EMBL" id="KAI3725346.1"/>
    </source>
</evidence>
<organism evidence="1 2">
    <name type="scientific">Smallanthus sonchifolius</name>
    <dbReference type="NCBI Taxonomy" id="185202"/>
    <lineage>
        <taxon>Eukaryota</taxon>
        <taxon>Viridiplantae</taxon>
        <taxon>Streptophyta</taxon>
        <taxon>Embryophyta</taxon>
        <taxon>Tracheophyta</taxon>
        <taxon>Spermatophyta</taxon>
        <taxon>Magnoliopsida</taxon>
        <taxon>eudicotyledons</taxon>
        <taxon>Gunneridae</taxon>
        <taxon>Pentapetalae</taxon>
        <taxon>asterids</taxon>
        <taxon>campanulids</taxon>
        <taxon>Asterales</taxon>
        <taxon>Asteraceae</taxon>
        <taxon>Asteroideae</taxon>
        <taxon>Heliantheae alliance</taxon>
        <taxon>Millerieae</taxon>
        <taxon>Smallanthus</taxon>
    </lineage>
</organism>
<sequence length="660" mass="76684">MEVVTLIITPIVESLLVPVKRHLAFLVSSSKHVRNTRTKVTELYDTARDMHSKQVSNKANSLAVPHHVPKWLEEVDTIKARAESIPTGGVECFNIRMRYKAGKQSSHILKVIDRLMREKSEMVWTDENIPLAMINTMSIVAFPSYHITHNFQHLRRIYLYRTQRVEVVFEIESTSNRELRTQQQKQPLLLLTNLEELELWYLHTLTHVWKCNNWNKYIILHKHQPQSSFQNLTIIELYYCKSIKYMFSPLMAKLLSNIKKITIEYCKVMEEVVSNRDDDDNEMMTSTSPHTTTNLFPHLDLLELSRMDNLRSFLKRVLFLGPYFDDGEYIFTFSTLDSLKNLETLKIRNCKAMKVIVREEYGEQTMASSNNIDVVFPHLKSIELDSLPNLAGFFLGMNIDFHWPLLDYVMIDDCPQMMAFTSGRSITPRLKYIHTMLGKHTLECSLNFQGTPQQLQKLETIHSNRCFNVEKVFEVALEVTNNELQTVVKFPKLKLKYIWKSNHQRILEFPNLTTLSINECRSLEHVFTYSMVSCVMQLQELHIQRCKNIKEEEEEDCDVKVSEIKFPCLKSLKLYGLASLEGFSLGMGDLTMPSLVTVEIVECQRIKVFTEGRPIAPKLKVVETSFGSFNVGDDINYFIMSKKQEGYKFGELDSSSSEDE</sequence>
<evidence type="ECO:0000313" key="2">
    <source>
        <dbReference type="Proteomes" id="UP001056120"/>
    </source>
</evidence>
<keyword evidence="2" id="KW-1185">Reference proteome</keyword>
<gene>
    <name evidence="1" type="ORF">L1987_65132</name>
</gene>